<evidence type="ECO:0000313" key="3">
    <source>
        <dbReference type="EMBL" id="SAL18128.1"/>
    </source>
</evidence>
<accession>A0A158FE52</accession>
<sequence>MKQLVCAVIAASVLMLPAVSFAAQADGPRALDRIVQQNEKYERDHPRQSPTVNGERKAADKSIGESPSNADSR</sequence>
<feature type="signal peptide" evidence="2">
    <location>
        <begin position="1"/>
        <end position="22"/>
    </location>
</feature>
<gene>
    <name evidence="3" type="ORF">AWB69_01038</name>
</gene>
<name>A0A158FE52_9BURK</name>
<feature type="chain" id="PRO_5008501489" description="Secreted protein" evidence="2">
    <location>
        <begin position="23"/>
        <end position="73"/>
    </location>
</feature>
<reference evidence="3 4" key="1">
    <citation type="submission" date="2016-01" db="EMBL/GenBank/DDBJ databases">
        <authorList>
            <person name="Oliw E.H."/>
        </authorList>
    </citation>
    <scope>NUCLEOTIDE SEQUENCE [LARGE SCALE GENOMIC DNA]</scope>
    <source>
        <strain evidence="3">LMG 27134</strain>
    </source>
</reference>
<dbReference type="RefSeq" id="WP_062082816.1">
    <property type="nucleotide sequence ID" value="NZ_FCOK02000004.1"/>
</dbReference>
<evidence type="ECO:0000256" key="1">
    <source>
        <dbReference type="SAM" id="MobiDB-lite"/>
    </source>
</evidence>
<feature type="region of interest" description="Disordered" evidence="1">
    <location>
        <begin position="36"/>
        <end position="73"/>
    </location>
</feature>
<protein>
    <recommendedName>
        <fullName evidence="5">Secreted protein</fullName>
    </recommendedName>
</protein>
<dbReference type="AlphaFoldDB" id="A0A158FE52"/>
<evidence type="ECO:0000313" key="4">
    <source>
        <dbReference type="Proteomes" id="UP000054683"/>
    </source>
</evidence>
<dbReference type="EMBL" id="FCOK02000004">
    <property type="protein sequence ID" value="SAL18128.1"/>
    <property type="molecule type" value="Genomic_DNA"/>
</dbReference>
<organism evidence="3 4">
    <name type="scientific">Caballeronia udeis</name>
    <dbReference type="NCBI Taxonomy" id="1232866"/>
    <lineage>
        <taxon>Bacteria</taxon>
        <taxon>Pseudomonadati</taxon>
        <taxon>Pseudomonadota</taxon>
        <taxon>Betaproteobacteria</taxon>
        <taxon>Burkholderiales</taxon>
        <taxon>Burkholderiaceae</taxon>
        <taxon>Caballeronia</taxon>
    </lineage>
</organism>
<dbReference type="Proteomes" id="UP000054683">
    <property type="component" value="Unassembled WGS sequence"/>
</dbReference>
<dbReference type="OrthoDB" id="9134885at2"/>
<evidence type="ECO:0008006" key="5">
    <source>
        <dbReference type="Google" id="ProtNLM"/>
    </source>
</evidence>
<feature type="compositionally biased region" description="Basic and acidic residues" evidence="1">
    <location>
        <begin position="54"/>
        <end position="63"/>
    </location>
</feature>
<proteinExistence type="predicted"/>
<keyword evidence="2" id="KW-0732">Signal</keyword>
<evidence type="ECO:0000256" key="2">
    <source>
        <dbReference type="SAM" id="SignalP"/>
    </source>
</evidence>